<feature type="domain" description="FLZ-type" evidence="6">
    <location>
        <begin position="239"/>
        <end position="283"/>
    </location>
</feature>
<reference evidence="8" key="1">
    <citation type="submission" date="2025-08" db="UniProtKB">
        <authorList>
            <consortium name="RefSeq"/>
        </authorList>
    </citation>
    <scope>IDENTIFICATION</scope>
    <source>
        <tissue evidence="8">Leaf</tissue>
    </source>
</reference>
<comment type="similarity">
    <text evidence="1">Belongs to the FLZ family.</text>
</comment>
<proteinExistence type="inferred from homology"/>
<dbReference type="RefSeq" id="XP_030545962.2">
    <property type="nucleotide sequence ID" value="XM_030690102.2"/>
</dbReference>
<gene>
    <name evidence="8" type="primary">LOC115752057</name>
</gene>
<evidence type="ECO:0000313" key="8">
    <source>
        <dbReference type="RefSeq" id="XP_030545962.2"/>
    </source>
</evidence>
<evidence type="ECO:0000313" key="7">
    <source>
        <dbReference type="Proteomes" id="UP000827889"/>
    </source>
</evidence>
<dbReference type="KEGG" id="rarg:115752057"/>
<evidence type="ECO:0000256" key="1">
    <source>
        <dbReference type="ARBA" id="ARBA00009374"/>
    </source>
</evidence>
<protein>
    <submittedName>
        <fullName evidence="8">Protein MARD1-like</fullName>
    </submittedName>
</protein>
<organism evidence="7 8">
    <name type="scientific">Rhodamnia argentea</name>
    <dbReference type="NCBI Taxonomy" id="178133"/>
    <lineage>
        <taxon>Eukaryota</taxon>
        <taxon>Viridiplantae</taxon>
        <taxon>Streptophyta</taxon>
        <taxon>Embryophyta</taxon>
        <taxon>Tracheophyta</taxon>
        <taxon>Spermatophyta</taxon>
        <taxon>Magnoliopsida</taxon>
        <taxon>eudicotyledons</taxon>
        <taxon>Gunneridae</taxon>
        <taxon>Pentapetalae</taxon>
        <taxon>rosids</taxon>
        <taxon>malvids</taxon>
        <taxon>Myrtales</taxon>
        <taxon>Myrtaceae</taxon>
        <taxon>Myrtoideae</taxon>
        <taxon>Myrteae</taxon>
        <taxon>Australasian group</taxon>
        <taxon>Rhodamnia</taxon>
    </lineage>
</organism>
<dbReference type="PANTHER" id="PTHR46443">
    <property type="entry name" value="FCS-LIKE ZINC FINGER 8"/>
    <property type="match status" value="1"/>
</dbReference>
<dbReference type="InterPro" id="IPR007650">
    <property type="entry name" value="Zf-FLZ_dom"/>
</dbReference>
<feature type="compositionally biased region" description="Low complexity" evidence="5">
    <location>
        <begin position="22"/>
        <end position="36"/>
    </location>
</feature>
<evidence type="ECO:0000256" key="5">
    <source>
        <dbReference type="SAM" id="MobiDB-lite"/>
    </source>
</evidence>
<dbReference type="Proteomes" id="UP000827889">
    <property type="component" value="Chromosome 7"/>
</dbReference>
<dbReference type="InterPro" id="IPR044593">
    <property type="entry name" value="FLZ8/MARD1"/>
</dbReference>
<dbReference type="PROSITE" id="PS51795">
    <property type="entry name" value="ZF_FLZ"/>
    <property type="match status" value="1"/>
</dbReference>
<evidence type="ECO:0000256" key="3">
    <source>
        <dbReference type="ARBA" id="ARBA00022771"/>
    </source>
</evidence>
<keyword evidence="7" id="KW-1185">Reference proteome</keyword>
<dbReference type="GO" id="GO:0008270">
    <property type="term" value="F:zinc ion binding"/>
    <property type="evidence" value="ECO:0007669"/>
    <property type="project" value="UniProtKB-KW"/>
</dbReference>
<name>A0A8B8QIA5_9MYRT</name>
<feature type="region of interest" description="Disordered" evidence="5">
    <location>
        <begin position="1"/>
        <end position="38"/>
    </location>
</feature>
<dbReference type="PANTHER" id="PTHR46443:SF21">
    <property type="entry name" value="FCS-LIKE ZINC FINGER 8"/>
    <property type="match status" value="1"/>
</dbReference>
<accession>A0A8B8QIA5</accession>
<dbReference type="AlphaFoldDB" id="A0A8B8QIA5"/>
<evidence type="ECO:0000256" key="2">
    <source>
        <dbReference type="ARBA" id="ARBA00022723"/>
    </source>
</evidence>
<feature type="zinc finger region" description="FLZ-type" evidence="4">
    <location>
        <begin position="239"/>
        <end position="283"/>
    </location>
</feature>
<dbReference type="GeneID" id="115752057"/>
<evidence type="ECO:0000256" key="4">
    <source>
        <dbReference type="PROSITE-ProRule" id="PRU01131"/>
    </source>
</evidence>
<evidence type="ECO:0000259" key="6">
    <source>
        <dbReference type="PROSITE" id="PS51795"/>
    </source>
</evidence>
<keyword evidence="2" id="KW-0479">Metal-binding</keyword>
<sequence length="292" mass="32431">MLRNRPRAVTGNKQALVADQRSQSTTNPQNNPTSNNKSIFPSFLASRFMHLTIKTALTQPKYVMVAGSPSSPTITHHINPFSHLKFPFWYQHYHQHPRFPEKFHGVDKHPFRELDSTTRAGLALVDTLSNNKARPHQESVVRGSDRLVLPGSRSKLEAPPVQEPAVSPSGSPNFAFLDDLASARRGCLSVSEMELSEDYTCVISHGPNPTATHIFGSSVVEMYCLSSEVKKQTLLGPDSFLSSCYTCKKGIEQDADIYIYRGEKAFCSSDCRYQEILQDEAEIVAEADGVSL</sequence>
<keyword evidence="3" id="KW-0862">Zinc</keyword>
<dbReference type="Pfam" id="PF04570">
    <property type="entry name" value="zf-FLZ"/>
    <property type="match status" value="1"/>
</dbReference>
<keyword evidence="3" id="KW-0863">Zinc-finger</keyword>